<gene>
    <name evidence="2" type="ORF">DQM28_00390</name>
</gene>
<evidence type="ECO:0000256" key="1">
    <source>
        <dbReference type="SAM" id="MobiDB-lite"/>
    </source>
</evidence>
<name>A0ABN5NLK6_9LEPT</name>
<organism evidence="2 3">
    <name type="scientific">Leptospira mayottensis</name>
    <dbReference type="NCBI Taxonomy" id="1137606"/>
    <lineage>
        <taxon>Bacteria</taxon>
        <taxon>Pseudomonadati</taxon>
        <taxon>Spirochaetota</taxon>
        <taxon>Spirochaetia</taxon>
        <taxon>Leptospirales</taxon>
        <taxon>Leptospiraceae</taxon>
        <taxon>Leptospira</taxon>
    </lineage>
</organism>
<sequence length="81" mass="9861">MLSYLETPAPHFKKKIQIFPKKHETFIKPCRSYGPYMFHSEYKYEKTKEEIQHTNQNQNSDPKRLESKTKQVKVRPELYDK</sequence>
<dbReference type="Proteomes" id="UP000258889">
    <property type="component" value="Chromosome i"/>
</dbReference>
<evidence type="ECO:0000313" key="2">
    <source>
        <dbReference type="EMBL" id="AXR62941.1"/>
    </source>
</evidence>
<proteinExistence type="predicted"/>
<accession>A0ABN5NLK6</accession>
<dbReference type="EMBL" id="CP030144">
    <property type="protein sequence ID" value="AXR62941.1"/>
    <property type="molecule type" value="Genomic_DNA"/>
</dbReference>
<protein>
    <submittedName>
        <fullName evidence="2">Uncharacterized protein</fullName>
    </submittedName>
</protein>
<evidence type="ECO:0000313" key="3">
    <source>
        <dbReference type="Proteomes" id="UP000258889"/>
    </source>
</evidence>
<reference evidence="2 3" key="1">
    <citation type="submission" date="2018-09" db="EMBL/GenBank/DDBJ databases">
        <title>Complete Genome sequences of three Leptospira mayottensis isolates obtained from Tenrecid mammals endemic to the Malagasy region.</title>
        <authorList>
            <person name="Cordonin C."/>
            <person name="Toty C."/>
        </authorList>
    </citation>
    <scope>NUCLEOTIDE SEQUENCE [LARGE SCALE GENOMIC DNA]</scope>
    <source>
        <strain evidence="2 3">MDI222</strain>
    </source>
</reference>
<keyword evidence="3" id="KW-1185">Reference proteome</keyword>
<feature type="compositionally biased region" description="Basic and acidic residues" evidence="1">
    <location>
        <begin position="61"/>
        <end position="81"/>
    </location>
</feature>
<feature type="region of interest" description="Disordered" evidence="1">
    <location>
        <begin position="49"/>
        <end position="81"/>
    </location>
</feature>